<evidence type="ECO:0000256" key="1">
    <source>
        <dbReference type="HAMAP-Rule" id="MF_02215"/>
    </source>
</evidence>
<feature type="domain" description="SCP2" evidence="3">
    <location>
        <begin position="24"/>
        <end position="120"/>
    </location>
</feature>
<comment type="pathway">
    <text evidence="1">Cofactor biosynthesis; ubiquinone biosynthesis.</text>
</comment>
<dbReference type="RefSeq" id="WP_039136337.1">
    <property type="nucleotide sequence ID" value="NZ_JPXY01000046.1"/>
</dbReference>
<reference evidence="4 5" key="1">
    <citation type="submission" date="2014-08" db="EMBL/GenBank/DDBJ databases">
        <title>Chaperone-usher fimbriae in a diverse selection of Gallibacterium genomes.</title>
        <authorList>
            <person name="Kudirkiene E."/>
            <person name="Bager R.J."/>
            <person name="Johnson T.J."/>
            <person name="Bojesen A.M."/>
        </authorList>
    </citation>
    <scope>NUCLEOTIDE SEQUENCE [LARGE SCALE GENOMIC DNA]</scope>
    <source>
        <strain evidence="4 5">CCM5976</strain>
    </source>
</reference>
<keyword evidence="2" id="KW-0175">Coiled coil</keyword>
<dbReference type="PANTHER" id="PTHR38693:SF1">
    <property type="entry name" value="UBIQUINONE BIOSYNTHESIS ACCESSORY FACTOR UBIJ"/>
    <property type="match status" value="1"/>
</dbReference>
<evidence type="ECO:0000259" key="3">
    <source>
        <dbReference type="Pfam" id="PF02036"/>
    </source>
</evidence>
<keyword evidence="1" id="KW-0963">Cytoplasm</keyword>
<dbReference type="PANTHER" id="PTHR38693">
    <property type="entry name" value="UBIQUINONE BIOSYNTHESIS PROTEIN UBIJ"/>
    <property type="match status" value="1"/>
</dbReference>
<feature type="coiled-coil region" evidence="2">
    <location>
        <begin position="181"/>
        <end position="208"/>
    </location>
</feature>
<gene>
    <name evidence="1" type="primary">ubiJ</name>
    <name evidence="4" type="ORF">P375_09420</name>
</gene>
<dbReference type="InterPro" id="IPR036527">
    <property type="entry name" value="SCP2_sterol-bd_dom_sf"/>
</dbReference>
<dbReference type="Pfam" id="PF02036">
    <property type="entry name" value="SCP2"/>
    <property type="match status" value="1"/>
</dbReference>
<organism evidence="4 5">
    <name type="scientific">Gallibacterium genomosp. 2</name>
    <dbReference type="NCBI Taxonomy" id="155517"/>
    <lineage>
        <taxon>Bacteria</taxon>
        <taxon>Pseudomonadati</taxon>
        <taxon>Pseudomonadota</taxon>
        <taxon>Gammaproteobacteria</taxon>
        <taxon>Pasteurellales</taxon>
        <taxon>Pasteurellaceae</taxon>
        <taxon>Gallibacterium</taxon>
    </lineage>
</organism>
<accession>A0A0A2XHM6</accession>
<dbReference type="InterPro" id="IPR038989">
    <property type="entry name" value="UbiJ"/>
</dbReference>
<comment type="caution">
    <text evidence="4">The sequence shown here is derived from an EMBL/GenBank/DDBJ whole genome shotgun (WGS) entry which is preliminary data.</text>
</comment>
<evidence type="ECO:0000313" key="4">
    <source>
        <dbReference type="EMBL" id="KGQ30507.1"/>
    </source>
</evidence>
<comment type="subcellular location">
    <subcellularLocation>
        <location evidence="1">Cytoplasm</location>
    </subcellularLocation>
</comment>
<name>A0A0A2XHM6_9PAST</name>
<dbReference type="Proteomes" id="UP000030418">
    <property type="component" value="Unassembled WGS sequence"/>
</dbReference>
<protein>
    <recommendedName>
        <fullName evidence="1">Ubiquinone biosynthesis accessory factor UbiJ</fullName>
    </recommendedName>
</protein>
<comment type="similarity">
    <text evidence="1">Belongs to the UbiJ family.</text>
</comment>
<keyword evidence="1" id="KW-0831">Ubiquinone biosynthesis</keyword>
<dbReference type="HAMAP" id="MF_02215">
    <property type="entry name" value="UbiJ"/>
    <property type="match status" value="1"/>
</dbReference>
<dbReference type="SUPFAM" id="SSF55718">
    <property type="entry name" value="SCP-like"/>
    <property type="match status" value="1"/>
</dbReference>
<dbReference type="GO" id="GO:0006744">
    <property type="term" value="P:ubiquinone biosynthetic process"/>
    <property type="evidence" value="ECO:0007669"/>
    <property type="project" value="UniProtKB-UniRule"/>
</dbReference>
<keyword evidence="5" id="KW-1185">Reference proteome</keyword>
<dbReference type="InterPro" id="IPR003033">
    <property type="entry name" value="SCP2_sterol-bd_dom"/>
</dbReference>
<sequence>MLSSIKQQLMLPQLVNGLLEQAVNYLIQRSEDINPRLRKLAGKVLLLHLKQGGHCYLLFSPQRVDLLAQYDGEVDCEVSADASLLLQRLKKSELSALINQKQVVFQGDLQVLQDTMALFEHLEKDPEELLAPYLGDAVVYSLTHTMRQIKNRMTEHFVTSERHWGERLTEEWQLIAPSLALVHFYDQVAELQQDLQRVEDKINQLAGKL</sequence>
<dbReference type="AlphaFoldDB" id="A0A0A2XHM6"/>
<proteinExistence type="inferred from homology"/>
<comment type="function">
    <text evidence="1">Required for ubiquinone (coenzyme Q) biosynthesis. Binds hydrophobic ubiquinone biosynthetic intermediates via its SCP2 domain and is essential for the stability of the Ubi complex. May constitute a docking platform where Ubi enzymes assemble and access their SCP2-bound polyprenyl substrates.</text>
</comment>
<dbReference type="EMBL" id="JPXY01000046">
    <property type="protein sequence ID" value="KGQ30507.1"/>
    <property type="molecule type" value="Genomic_DNA"/>
</dbReference>
<dbReference type="UniPathway" id="UPA00232"/>
<evidence type="ECO:0000256" key="2">
    <source>
        <dbReference type="SAM" id="Coils"/>
    </source>
</evidence>
<evidence type="ECO:0000313" key="5">
    <source>
        <dbReference type="Proteomes" id="UP000030418"/>
    </source>
</evidence>
<dbReference type="GO" id="GO:0005737">
    <property type="term" value="C:cytoplasm"/>
    <property type="evidence" value="ECO:0007669"/>
    <property type="project" value="UniProtKB-SubCell"/>
</dbReference>